<sequence>MEQHIPAKVPKIIYFDAIGTAAEGFLFSTQTAGNLPFAVKRAFWLQHVPENYTRGHHAHYTTEEVLIPLQGSITVTTQSATGEQTFTLNHPNAGLYIPACCWVTLAFSADALLLCLASTDYNEADYIRDYEAFRRNCLAST</sequence>
<keyword evidence="3" id="KW-1185">Reference proteome</keyword>
<dbReference type="InterPro" id="IPR014710">
    <property type="entry name" value="RmlC-like_jellyroll"/>
</dbReference>
<dbReference type="InterPro" id="IPR008894">
    <property type="entry name" value="QdtA_cupin_dom"/>
</dbReference>
<dbReference type="CDD" id="cd20292">
    <property type="entry name" value="cupin_QdtA-like"/>
    <property type="match status" value="1"/>
</dbReference>
<dbReference type="Proteomes" id="UP000321532">
    <property type="component" value="Unassembled WGS sequence"/>
</dbReference>
<evidence type="ECO:0000313" key="3">
    <source>
        <dbReference type="Proteomes" id="UP000321532"/>
    </source>
</evidence>
<dbReference type="SUPFAM" id="SSF51182">
    <property type="entry name" value="RmlC-like cupins"/>
    <property type="match status" value="1"/>
</dbReference>
<organism evidence="2 3">
    <name type="scientific">Adhaeribacter aerolatus</name>
    <dbReference type="NCBI Taxonomy" id="670289"/>
    <lineage>
        <taxon>Bacteria</taxon>
        <taxon>Pseudomonadati</taxon>
        <taxon>Bacteroidota</taxon>
        <taxon>Cytophagia</taxon>
        <taxon>Cytophagales</taxon>
        <taxon>Hymenobacteraceae</taxon>
        <taxon>Adhaeribacter</taxon>
    </lineage>
</organism>
<feature type="domain" description="Sugar 3,4-ketoisomerase QdtA cupin" evidence="1">
    <location>
        <begin position="11"/>
        <end position="135"/>
    </location>
</feature>
<evidence type="ECO:0000259" key="1">
    <source>
        <dbReference type="Pfam" id="PF05523"/>
    </source>
</evidence>
<dbReference type="Gene3D" id="2.60.120.10">
    <property type="entry name" value="Jelly Rolls"/>
    <property type="match status" value="1"/>
</dbReference>
<evidence type="ECO:0000313" key="2">
    <source>
        <dbReference type="EMBL" id="GEO03920.1"/>
    </source>
</evidence>
<name>A0A512AW71_9BACT</name>
<dbReference type="OrthoDB" id="9795513at2"/>
<protein>
    <recommendedName>
        <fullName evidence="1">Sugar 3,4-ketoisomerase QdtA cupin domain-containing protein</fullName>
    </recommendedName>
</protein>
<proteinExistence type="predicted"/>
<comment type="caution">
    <text evidence="2">The sequence shown here is derived from an EMBL/GenBank/DDBJ whole genome shotgun (WGS) entry which is preliminary data.</text>
</comment>
<reference evidence="2 3" key="1">
    <citation type="submission" date="2019-07" db="EMBL/GenBank/DDBJ databases">
        <title>Whole genome shotgun sequence of Adhaeribacter aerolatus NBRC 106133.</title>
        <authorList>
            <person name="Hosoyama A."/>
            <person name="Uohara A."/>
            <person name="Ohji S."/>
            <person name="Ichikawa N."/>
        </authorList>
    </citation>
    <scope>NUCLEOTIDE SEQUENCE [LARGE SCALE GENOMIC DNA]</scope>
    <source>
        <strain evidence="2 3">NBRC 106133</strain>
    </source>
</reference>
<dbReference type="EMBL" id="BJYS01000009">
    <property type="protein sequence ID" value="GEO03920.1"/>
    <property type="molecule type" value="Genomic_DNA"/>
</dbReference>
<dbReference type="InterPro" id="IPR011051">
    <property type="entry name" value="RmlC_Cupin_sf"/>
</dbReference>
<gene>
    <name evidence="2" type="ORF">AAE02nite_15840</name>
</gene>
<dbReference type="Pfam" id="PF05523">
    <property type="entry name" value="FdtA"/>
    <property type="match status" value="1"/>
</dbReference>
<dbReference type="AlphaFoldDB" id="A0A512AW71"/>
<dbReference type="RefSeq" id="WP_146896803.1">
    <property type="nucleotide sequence ID" value="NZ_BJYS01000009.1"/>
</dbReference>
<accession>A0A512AW71</accession>